<comment type="subcellular location">
    <subcellularLocation>
        <location evidence="1">Membrane</location>
        <topology evidence="1">Multi-pass membrane protein</topology>
    </subcellularLocation>
</comment>
<dbReference type="GO" id="GO:0008028">
    <property type="term" value="F:monocarboxylic acid transmembrane transporter activity"/>
    <property type="evidence" value="ECO:0007669"/>
    <property type="project" value="TreeGrafter"/>
</dbReference>
<feature type="transmembrane region" description="Helical" evidence="2">
    <location>
        <begin position="192"/>
        <end position="215"/>
    </location>
</feature>
<name>A0A8J5MUX9_HOMAM</name>
<feature type="transmembrane region" description="Helical" evidence="2">
    <location>
        <begin position="346"/>
        <end position="368"/>
    </location>
</feature>
<gene>
    <name evidence="4" type="ORF">Hamer_G004656</name>
</gene>
<keyword evidence="2" id="KW-0472">Membrane</keyword>
<keyword evidence="5" id="KW-1185">Reference proteome</keyword>
<feature type="transmembrane region" description="Helical" evidence="2">
    <location>
        <begin position="411"/>
        <end position="430"/>
    </location>
</feature>
<dbReference type="PANTHER" id="PTHR11360:SF306">
    <property type="entry name" value="RE01051P"/>
    <property type="match status" value="1"/>
</dbReference>
<evidence type="ECO:0000313" key="5">
    <source>
        <dbReference type="Proteomes" id="UP000747542"/>
    </source>
</evidence>
<feature type="transmembrane region" description="Helical" evidence="2">
    <location>
        <begin position="222"/>
        <end position="242"/>
    </location>
</feature>
<feature type="transmembrane region" description="Helical" evidence="2">
    <location>
        <begin position="470"/>
        <end position="493"/>
    </location>
</feature>
<dbReference type="AlphaFoldDB" id="A0A8J5MUX9"/>
<dbReference type="PANTHER" id="PTHR11360">
    <property type="entry name" value="MONOCARBOXYLATE TRANSPORTER"/>
    <property type="match status" value="1"/>
</dbReference>
<dbReference type="Pfam" id="PF07690">
    <property type="entry name" value="MFS_1"/>
    <property type="match status" value="1"/>
</dbReference>
<feature type="transmembrane region" description="Helical" evidence="2">
    <location>
        <begin position="380"/>
        <end position="399"/>
    </location>
</feature>
<protein>
    <submittedName>
        <fullName evidence="4">Monocarboxylate transporter 12-B-like 1</fullName>
    </submittedName>
</protein>
<dbReference type="CDD" id="cd17352">
    <property type="entry name" value="MFS_MCT_SLC16"/>
    <property type="match status" value="1"/>
</dbReference>
<dbReference type="EMBL" id="JAHLQT010024847">
    <property type="protein sequence ID" value="KAG7164933.1"/>
    <property type="molecule type" value="Genomic_DNA"/>
</dbReference>
<dbReference type="Proteomes" id="UP000747542">
    <property type="component" value="Unassembled WGS sequence"/>
</dbReference>
<dbReference type="InterPro" id="IPR020846">
    <property type="entry name" value="MFS_dom"/>
</dbReference>
<dbReference type="InterPro" id="IPR050327">
    <property type="entry name" value="Proton-linked_MCT"/>
</dbReference>
<evidence type="ECO:0000256" key="2">
    <source>
        <dbReference type="SAM" id="Phobius"/>
    </source>
</evidence>
<evidence type="ECO:0000313" key="4">
    <source>
        <dbReference type="EMBL" id="KAG7164933.1"/>
    </source>
</evidence>
<sequence length="540" mass="58759">MQKETSLPSSASPLLRPQVPQCIVHSYVNYLHTSNDTKAADQELIPSCIRGEIEEAINLRPMTTEDREEIQYEEEEKSAKNEENIRIAGPDGGWSWVVLLGAFVVMTLVSTVGPCFSLVFSKLLLALGSSSITVAWIFNIFSLVWNVVGPVVGPLTAEVGHRKVAMVGSLMMAAALIISSFAFSTWHLLLCFSVLGGLGAGLVVTTSVLIVPLYFTHRLGRANGVFMAGTSVGQFIAPHLITFLQDRYAFTGATLILGAIVLNTSVAAATFHPVSWHTGHLDCETGKPFPEKVFLRQSASSRQLNSNLASSNQVTSNRKSRKMNGLLLRVAQSTLRDLGILRSPRALIIAVSSTLVVNGYLNFIMMVPFMVQEAGHSPQSSAWCVSVSGVFNLLTRLAMSAFSECPCFNMHICYVVGIFTIAASSLAFSFLTNATWLMVVMGVWGCGVGAFMGLYNLVMIRYMGIHNLPPMFGAASLLNGLGFITLGPLLGWVRDLSESYAFSIWLLASTQFLCVLLWFFMPAAVARDERRALQDNNSAD</sequence>
<organism evidence="4 5">
    <name type="scientific">Homarus americanus</name>
    <name type="common">American lobster</name>
    <dbReference type="NCBI Taxonomy" id="6706"/>
    <lineage>
        <taxon>Eukaryota</taxon>
        <taxon>Metazoa</taxon>
        <taxon>Ecdysozoa</taxon>
        <taxon>Arthropoda</taxon>
        <taxon>Crustacea</taxon>
        <taxon>Multicrustacea</taxon>
        <taxon>Malacostraca</taxon>
        <taxon>Eumalacostraca</taxon>
        <taxon>Eucarida</taxon>
        <taxon>Decapoda</taxon>
        <taxon>Pleocyemata</taxon>
        <taxon>Astacidea</taxon>
        <taxon>Nephropoidea</taxon>
        <taxon>Nephropidae</taxon>
        <taxon>Homarus</taxon>
    </lineage>
</organism>
<proteinExistence type="predicted"/>
<comment type="caution">
    <text evidence="4">The sequence shown here is derived from an EMBL/GenBank/DDBJ whole genome shotgun (WGS) entry which is preliminary data.</text>
</comment>
<feature type="transmembrane region" description="Helical" evidence="2">
    <location>
        <begin position="96"/>
        <end position="120"/>
    </location>
</feature>
<reference evidence="4" key="1">
    <citation type="journal article" date="2021" name="Sci. Adv.">
        <title>The American lobster genome reveals insights on longevity, neural, and immune adaptations.</title>
        <authorList>
            <person name="Polinski J.M."/>
            <person name="Zimin A.V."/>
            <person name="Clark K.F."/>
            <person name="Kohn A.B."/>
            <person name="Sadowski N."/>
            <person name="Timp W."/>
            <person name="Ptitsyn A."/>
            <person name="Khanna P."/>
            <person name="Romanova D.Y."/>
            <person name="Williams P."/>
            <person name="Greenwood S.J."/>
            <person name="Moroz L.L."/>
            <person name="Walt D.R."/>
            <person name="Bodnar A.G."/>
        </authorList>
    </citation>
    <scope>NUCLEOTIDE SEQUENCE</scope>
    <source>
        <strain evidence="4">GMGI-L3</strain>
    </source>
</reference>
<dbReference type="GO" id="GO:0016020">
    <property type="term" value="C:membrane"/>
    <property type="evidence" value="ECO:0007669"/>
    <property type="project" value="UniProtKB-SubCell"/>
</dbReference>
<feature type="transmembrane region" description="Helical" evidence="2">
    <location>
        <begin position="499"/>
        <end position="521"/>
    </location>
</feature>
<feature type="domain" description="Major facilitator superfamily (MFS) profile" evidence="3">
    <location>
        <begin position="94"/>
        <end position="526"/>
    </location>
</feature>
<keyword evidence="2" id="KW-0812">Transmembrane</keyword>
<feature type="transmembrane region" description="Helical" evidence="2">
    <location>
        <begin position="164"/>
        <end position="186"/>
    </location>
</feature>
<keyword evidence="2" id="KW-1133">Transmembrane helix</keyword>
<dbReference type="OrthoDB" id="6339107at2759"/>
<accession>A0A8J5MUX9</accession>
<dbReference type="PROSITE" id="PS50850">
    <property type="entry name" value="MFS"/>
    <property type="match status" value="1"/>
</dbReference>
<dbReference type="InterPro" id="IPR011701">
    <property type="entry name" value="MFS"/>
</dbReference>
<evidence type="ECO:0000256" key="1">
    <source>
        <dbReference type="ARBA" id="ARBA00004141"/>
    </source>
</evidence>
<feature type="transmembrane region" description="Helical" evidence="2">
    <location>
        <begin position="248"/>
        <end position="271"/>
    </location>
</feature>
<feature type="transmembrane region" description="Helical" evidence="2">
    <location>
        <begin position="436"/>
        <end position="458"/>
    </location>
</feature>
<evidence type="ECO:0000259" key="3">
    <source>
        <dbReference type="PROSITE" id="PS50850"/>
    </source>
</evidence>
<feature type="transmembrane region" description="Helical" evidence="2">
    <location>
        <begin position="132"/>
        <end position="152"/>
    </location>
</feature>